<name>A0A934WXD5_9BACT</name>
<dbReference type="RefSeq" id="WP_201430553.1">
    <property type="nucleotide sequence ID" value="NZ_JAEQBW010000002.1"/>
</dbReference>
<proteinExistence type="predicted"/>
<evidence type="ECO:0000313" key="2">
    <source>
        <dbReference type="EMBL" id="MBK6264888.1"/>
    </source>
</evidence>
<comment type="caution">
    <text evidence="2">The sequence shown here is derived from an EMBL/GenBank/DDBJ whole genome shotgun (WGS) entry which is preliminary data.</text>
</comment>
<keyword evidence="3" id="KW-1185">Reference proteome</keyword>
<gene>
    <name evidence="2" type="ORF">JKA74_07555</name>
</gene>
<dbReference type="EMBL" id="JAEQBW010000002">
    <property type="protein sequence ID" value="MBK6264888.1"/>
    <property type="molecule type" value="Genomic_DNA"/>
</dbReference>
<evidence type="ECO:0000313" key="3">
    <source>
        <dbReference type="Proteomes" id="UP000611723"/>
    </source>
</evidence>
<dbReference type="InterPro" id="IPR024311">
    <property type="entry name" value="Lipocalin-like"/>
</dbReference>
<reference evidence="2" key="1">
    <citation type="submission" date="2021-01" db="EMBL/GenBank/DDBJ databases">
        <title>Marivirga aurantiaca sp. nov., isolated from intertidal surface sediments.</title>
        <authorList>
            <person name="Zhang M."/>
        </authorList>
    </citation>
    <scope>NUCLEOTIDE SEQUENCE</scope>
    <source>
        <strain evidence="2">S37H4</strain>
    </source>
</reference>
<protein>
    <submittedName>
        <fullName evidence="2">Lipocalin family protein</fullName>
    </submittedName>
</protein>
<organism evidence="2 3">
    <name type="scientific">Marivirga aurantiaca</name>
    <dbReference type="NCBI Taxonomy" id="2802615"/>
    <lineage>
        <taxon>Bacteria</taxon>
        <taxon>Pseudomonadati</taxon>
        <taxon>Bacteroidota</taxon>
        <taxon>Cytophagia</taxon>
        <taxon>Cytophagales</taxon>
        <taxon>Marivirgaceae</taxon>
        <taxon>Marivirga</taxon>
    </lineage>
</organism>
<accession>A0A934WXD5</accession>
<dbReference type="PROSITE" id="PS51257">
    <property type="entry name" value="PROKAR_LIPOPROTEIN"/>
    <property type="match status" value="1"/>
</dbReference>
<dbReference type="Pfam" id="PF13648">
    <property type="entry name" value="Lipocalin_4"/>
    <property type="match status" value="1"/>
</dbReference>
<evidence type="ECO:0000259" key="1">
    <source>
        <dbReference type="Pfam" id="PF13648"/>
    </source>
</evidence>
<sequence length="175" mass="19320">MKNLQSILFLALMATVLFSCNKDKDSVEEVSIIGAWTVEEMDYTATLNGIDIIDLYVISGGSEQEAFIFEATFEAFLEALVVNSVVEFNENNSFEVTQPNGTPEPGNWAINSDASMLTLIFEDDTEVALEIASLATNQLVLNGIYTLPIESLPIDIELTGSNDRIIIDFDLKLIR</sequence>
<dbReference type="Proteomes" id="UP000611723">
    <property type="component" value="Unassembled WGS sequence"/>
</dbReference>
<feature type="domain" description="Lipocalin-like" evidence="1">
    <location>
        <begin position="32"/>
        <end position="141"/>
    </location>
</feature>
<dbReference type="AlphaFoldDB" id="A0A934WXD5"/>